<evidence type="ECO:0000259" key="3">
    <source>
        <dbReference type="Pfam" id="PF00775"/>
    </source>
</evidence>
<keyword evidence="4" id="KW-0223">Dioxygenase</keyword>
<dbReference type="CDD" id="cd03457">
    <property type="entry name" value="intradiol_dioxygenase_like"/>
    <property type="match status" value="1"/>
</dbReference>
<feature type="domain" description="Intradiol ring-cleavage dioxygenases" evidence="3">
    <location>
        <begin position="93"/>
        <end position="184"/>
    </location>
</feature>
<dbReference type="InterPro" id="IPR015889">
    <property type="entry name" value="Intradiol_dOase_core"/>
</dbReference>
<evidence type="ECO:0000256" key="1">
    <source>
        <dbReference type="SAM" id="MobiDB-lite"/>
    </source>
</evidence>
<dbReference type="EMBL" id="PXOA01000104">
    <property type="protein sequence ID" value="RFU80586.1"/>
    <property type="molecule type" value="Genomic_DNA"/>
</dbReference>
<evidence type="ECO:0000256" key="2">
    <source>
        <dbReference type="SAM" id="SignalP"/>
    </source>
</evidence>
<proteinExistence type="predicted"/>
<gene>
    <name evidence="4" type="ORF">TARUN_1619</name>
</gene>
<keyword evidence="2" id="KW-0732">Signal</keyword>
<feature type="chain" id="PRO_5017445211" evidence="2">
    <location>
        <begin position="19"/>
        <end position="289"/>
    </location>
</feature>
<dbReference type="GO" id="GO:0008199">
    <property type="term" value="F:ferric iron binding"/>
    <property type="evidence" value="ECO:0007669"/>
    <property type="project" value="InterPro"/>
</dbReference>
<keyword evidence="5" id="KW-1185">Reference proteome</keyword>
<keyword evidence="4" id="KW-0560">Oxidoreductase</keyword>
<dbReference type="SUPFAM" id="SSF49482">
    <property type="entry name" value="Aromatic compound dioxygenase"/>
    <property type="match status" value="1"/>
</dbReference>
<dbReference type="AlphaFoldDB" id="A0A395NWV1"/>
<sequence length="289" mass="32243">MKISLALFALGASRLIEAHPSSDADRELNADSLGHCTHKLKTRDPNDPVNVRKRELVDKLQKKSGLKKCNSYDQDDFWLSDGPTCIPAPQAAEGPHYDPGGHIREDITEDQQGTILAFGVEFLDVETCEPVTDVFVDVWHANATGSYSGFTNPPSTFLRGLQKTDAHGIAQFLTIFPGHHPNRAPHIHFLVHTPHTTIPDEQDPSASTIVLGNTASHVGQIYFYQDMIHRVQRLSPYRRNEHHLTLNEDDKVLREDLEKGGYPFMDVTELDVDDRGSGSNVSTRGSPYR</sequence>
<dbReference type="Pfam" id="PF00775">
    <property type="entry name" value="Dioxygenase_C"/>
    <property type="match status" value="1"/>
</dbReference>
<dbReference type="InterPro" id="IPR000627">
    <property type="entry name" value="Intradiol_dOase_C"/>
</dbReference>
<feature type="signal peptide" evidence="2">
    <location>
        <begin position="1"/>
        <end position="18"/>
    </location>
</feature>
<feature type="compositionally biased region" description="Polar residues" evidence="1">
    <location>
        <begin position="277"/>
        <end position="289"/>
    </location>
</feature>
<dbReference type="Gene3D" id="2.60.130.10">
    <property type="entry name" value="Aromatic compound dioxygenase"/>
    <property type="match status" value="1"/>
</dbReference>
<dbReference type="PANTHER" id="PTHR34315">
    <property type="match status" value="1"/>
</dbReference>
<evidence type="ECO:0000313" key="4">
    <source>
        <dbReference type="EMBL" id="RFU80586.1"/>
    </source>
</evidence>
<accession>A0A395NWV1</accession>
<dbReference type="Proteomes" id="UP000266272">
    <property type="component" value="Unassembled WGS sequence"/>
</dbReference>
<organism evidence="4 5">
    <name type="scientific">Trichoderma arundinaceum</name>
    <dbReference type="NCBI Taxonomy" id="490622"/>
    <lineage>
        <taxon>Eukaryota</taxon>
        <taxon>Fungi</taxon>
        <taxon>Dikarya</taxon>
        <taxon>Ascomycota</taxon>
        <taxon>Pezizomycotina</taxon>
        <taxon>Sordariomycetes</taxon>
        <taxon>Hypocreomycetidae</taxon>
        <taxon>Hypocreales</taxon>
        <taxon>Hypocreaceae</taxon>
        <taxon>Trichoderma</taxon>
    </lineage>
</organism>
<comment type="caution">
    <text evidence="4">The sequence shown here is derived from an EMBL/GenBank/DDBJ whole genome shotgun (WGS) entry which is preliminary data.</text>
</comment>
<feature type="region of interest" description="Disordered" evidence="1">
    <location>
        <begin position="269"/>
        <end position="289"/>
    </location>
</feature>
<reference evidence="4 5" key="1">
    <citation type="journal article" date="2018" name="PLoS Pathog.">
        <title>Evolution of structural diversity of trichothecenes, a family of toxins produced by plant pathogenic and entomopathogenic fungi.</title>
        <authorList>
            <person name="Proctor R.H."/>
            <person name="McCormick S.P."/>
            <person name="Kim H.S."/>
            <person name="Cardoza R.E."/>
            <person name="Stanley A.M."/>
            <person name="Lindo L."/>
            <person name="Kelly A."/>
            <person name="Brown D.W."/>
            <person name="Lee T."/>
            <person name="Vaughan M.M."/>
            <person name="Alexander N.J."/>
            <person name="Busman M."/>
            <person name="Gutierrez S."/>
        </authorList>
    </citation>
    <scope>NUCLEOTIDE SEQUENCE [LARGE SCALE GENOMIC DNA]</scope>
    <source>
        <strain evidence="4 5">IBT 40837</strain>
    </source>
</reference>
<dbReference type="PANTHER" id="PTHR34315:SF1">
    <property type="entry name" value="INTRADIOL RING-CLEAVAGE DIOXYGENASES DOMAIN-CONTAINING PROTEIN-RELATED"/>
    <property type="match status" value="1"/>
</dbReference>
<dbReference type="GO" id="GO:0016702">
    <property type="term" value="F:oxidoreductase activity, acting on single donors with incorporation of molecular oxygen, incorporation of two atoms of oxygen"/>
    <property type="evidence" value="ECO:0007669"/>
    <property type="project" value="InterPro"/>
</dbReference>
<protein>
    <submittedName>
        <fullName evidence="4">Protocatechuate 3,4-dioxygenase beta subunit</fullName>
    </submittedName>
</protein>
<dbReference type="OrthoDB" id="121380at2759"/>
<name>A0A395NWV1_TRIAR</name>
<dbReference type="STRING" id="490622.A0A395NWV1"/>
<evidence type="ECO:0000313" key="5">
    <source>
        <dbReference type="Proteomes" id="UP000266272"/>
    </source>
</evidence>